<reference evidence="9" key="1">
    <citation type="submission" date="2016-11" db="EMBL/GenBank/DDBJ databases">
        <authorList>
            <person name="Varghese N."/>
            <person name="Submissions S."/>
        </authorList>
    </citation>
    <scope>NUCLEOTIDE SEQUENCE [LARGE SCALE GENOMIC DNA]</scope>
    <source>
        <strain evidence="9">DSM 27370</strain>
    </source>
</reference>
<keyword evidence="9" id="KW-1185">Reference proteome</keyword>
<name>A0A1M4X1Q3_9BACT</name>
<keyword evidence="4 7" id="KW-0812">Transmembrane</keyword>
<dbReference type="Proteomes" id="UP000184480">
    <property type="component" value="Unassembled WGS sequence"/>
</dbReference>
<evidence type="ECO:0000313" key="9">
    <source>
        <dbReference type="Proteomes" id="UP000184480"/>
    </source>
</evidence>
<keyword evidence="3" id="KW-1003">Cell membrane</keyword>
<feature type="transmembrane region" description="Helical" evidence="7">
    <location>
        <begin position="80"/>
        <end position="98"/>
    </location>
</feature>
<proteinExistence type="inferred from homology"/>
<dbReference type="EMBL" id="FQUC01000002">
    <property type="protein sequence ID" value="SHE87414.1"/>
    <property type="molecule type" value="Genomic_DNA"/>
</dbReference>
<comment type="subcellular location">
    <subcellularLocation>
        <location evidence="1">Cell membrane</location>
        <topology evidence="1">Multi-pass membrane protein</topology>
    </subcellularLocation>
</comment>
<dbReference type="Pfam" id="PF03601">
    <property type="entry name" value="Cons_hypoth698"/>
    <property type="match status" value="1"/>
</dbReference>
<comment type="similarity">
    <text evidence="2">Belongs to the UPF0324 family.</text>
</comment>
<protein>
    <submittedName>
        <fullName evidence="8">Conserved hypothetical integral membrane protein</fullName>
    </submittedName>
</protein>
<evidence type="ECO:0000313" key="8">
    <source>
        <dbReference type="EMBL" id="SHE87414.1"/>
    </source>
</evidence>
<dbReference type="GO" id="GO:0005886">
    <property type="term" value="C:plasma membrane"/>
    <property type="evidence" value="ECO:0007669"/>
    <property type="project" value="UniProtKB-SubCell"/>
</dbReference>
<dbReference type="PANTHER" id="PTHR30106">
    <property type="entry name" value="INNER MEMBRANE PROTEIN YEIH-RELATED"/>
    <property type="match status" value="1"/>
</dbReference>
<dbReference type="InterPro" id="IPR018383">
    <property type="entry name" value="UPF0324_pro"/>
</dbReference>
<evidence type="ECO:0000256" key="1">
    <source>
        <dbReference type="ARBA" id="ARBA00004651"/>
    </source>
</evidence>
<dbReference type="PANTHER" id="PTHR30106:SF1">
    <property type="entry name" value="UPF0324 MEMBRANE PROTEIN FN0533"/>
    <property type="match status" value="1"/>
</dbReference>
<dbReference type="RefSeq" id="WP_062176012.1">
    <property type="nucleotide sequence ID" value="NZ_BBXL01000002.1"/>
</dbReference>
<evidence type="ECO:0000256" key="5">
    <source>
        <dbReference type="ARBA" id="ARBA00022989"/>
    </source>
</evidence>
<accession>A0A1M4X1Q3</accession>
<feature type="transmembrane region" description="Helical" evidence="7">
    <location>
        <begin position="289"/>
        <end position="308"/>
    </location>
</feature>
<feature type="transmembrane region" description="Helical" evidence="7">
    <location>
        <begin position="110"/>
        <end position="128"/>
    </location>
</feature>
<keyword evidence="5 7" id="KW-1133">Transmembrane helix</keyword>
<feature type="transmembrane region" description="Helical" evidence="7">
    <location>
        <begin position="12"/>
        <end position="43"/>
    </location>
</feature>
<evidence type="ECO:0000256" key="7">
    <source>
        <dbReference type="SAM" id="Phobius"/>
    </source>
</evidence>
<evidence type="ECO:0000256" key="2">
    <source>
        <dbReference type="ARBA" id="ARBA00007977"/>
    </source>
</evidence>
<feature type="transmembrane region" description="Helical" evidence="7">
    <location>
        <begin position="256"/>
        <end position="277"/>
    </location>
</feature>
<gene>
    <name evidence="8" type="ORF">SAMN05444362_102378</name>
</gene>
<feature type="transmembrane region" description="Helical" evidence="7">
    <location>
        <begin position="230"/>
        <end position="250"/>
    </location>
</feature>
<evidence type="ECO:0000256" key="6">
    <source>
        <dbReference type="ARBA" id="ARBA00023136"/>
    </source>
</evidence>
<organism evidence="8 9">
    <name type="scientific">Dysgonomonas macrotermitis</name>
    <dbReference type="NCBI Taxonomy" id="1346286"/>
    <lineage>
        <taxon>Bacteria</taxon>
        <taxon>Pseudomonadati</taxon>
        <taxon>Bacteroidota</taxon>
        <taxon>Bacteroidia</taxon>
        <taxon>Bacteroidales</taxon>
        <taxon>Dysgonomonadaceae</taxon>
        <taxon>Dysgonomonas</taxon>
    </lineage>
</organism>
<dbReference type="AlphaFoldDB" id="A0A1M4X1Q3"/>
<feature type="transmembrane region" description="Helical" evidence="7">
    <location>
        <begin position="140"/>
        <end position="163"/>
    </location>
</feature>
<dbReference type="STRING" id="1346286.SAMN05444362_102378"/>
<sequence length="312" mass="33914">MQTKNETLKKSIFIIVAVLCLFPFVQPPLALLAGFILSFTIGNPFRKKTSKATKFLLQAAVVGLGFGMNFQEALEVGKTGLLFTASSIILTLLFGLLLGKIFKTEKNTSVLISSGTAICGGSAIAAMTPIVDAKEEETSISLSIIFVLNSIALFIFPVLGHLLEMTQEQFGLWAAIAIHDTSSVVGASQRYGDVALHIATTVKLERALWIIPLSLVTALFYKKSGSKISIPYFIFLYVVAMLINTYFTPIQAISPYIVWLSKRGLTLTLFLIGAGLTKEALKKIGFKPLLQGIILWVFISVLSLLVILNTGF</sequence>
<dbReference type="OrthoDB" id="9811391at2"/>
<evidence type="ECO:0000256" key="4">
    <source>
        <dbReference type="ARBA" id="ARBA00022692"/>
    </source>
</evidence>
<keyword evidence="6 7" id="KW-0472">Membrane</keyword>
<evidence type="ECO:0000256" key="3">
    <source>
        <dbReference type="ARBA" id="ARBA00022475"/>
    </source>
</evidence>